<dbReference type="RefSeq" id="WP_065413458.1">
    <property type="nucleotide sequence ID" value="NZ_MASQ01000091.1"/>
</dbReference>
<comment type="caution">
    <text evidence="1">The sequence shown here is derived from an EMBL/GenBank/DDBJ whole genome shotgun (WGS) entry which is preliminary data.</text>
</comment>
<protein>
    <submittedName>
        <fullName evidence="1">Uncharacterized protein</fullName>
    </submittedName>
</protein>
<name>A0A1B9BY55_9PROT</name>
<reference evidence="1 2" key="1">
    <citation type="submission" date="2016-07" db="EMBL/GenBank/DDBJ databases">
        <title>Draft genome of a psychrotolerant acidophile Acidithiobacillus ferrivorans strain YL15.</title>
        <authorList>
            <person name="Peng T."/>
            <person name="Ma L."/>
            <person name="Nan M."/>
            <person name="An N."/>
            <person name="Wang M."/>
            <person name="Qiu G."/>
            <person name="Zeng W."/>
        </authorList>
    </citation>
    <scope>NUCLEOTIDE SEQUENCE [LARGE SCALE GENOMIC DNA]</scope>
    <source>
        <strain evidence="1 2">YL15</strain>
    </source>
</reference>
<evidence type="ECO:0000313" key="1">
    <source>
        <dbReference type="EMBL" id="OCB02662.1"/>
    </source>
</evidence>
<organism evidence="1 2">
    <name type="scientific">Acidithiobacillus ferrivorans</name>
    <dbReference type="NCBI Taxonomy" id="160808"/>
    <lineage>
        <taxon>Bacteria</taxon>
        <taxon>Pseudomonadati</taxon>
        <taxon>Pseudomonadota</taxon>
        <taxon>Acidithiobacillia</taxon>
        <taxon>Acidithiobacillales</taxon>
        <taxon>Acidithiobacillaceae</taxon>
        <taxon>Acidithiobacillus</taxon>
    </lineage>
</organism>
<sequence length="73" mass="8367">MNAKSSLFISEINRQLKDRYPGPYGPRYWLLVDGDDIVIRGWRLEINWEPIGDHLAACRTVDDALAWIAAHSV</sequence>
<evidence type="ECO:0000313" key="2">
    <source>
        <dbReference type="Proteomes" id="UP000093129"/>
    </source>
</evidence>
<proteinExistence type="predicted"/>
<dbReference type="AlphaFoldDB" id="A0A1B9BY55"/>
<accession>A0A1B9BY55</accession>
<gene>
    <name evidence="1" type="ORF">BBC27_12120</name>
</gene>
<dbReference type="Proteomes" id="UP000093129">
    <property type="component" value="Unassembled WGS sequence"/>
</dbReference>
<dbReference type="EMBL" id="MASQ01000091">
    <property type="protein sequence ID" value="OCB02662.1"/>
    <property type="molecule type" value="Genomic_DNA"/>
</dbReference>